<feature type="compositionally biased region" description="Acidic residues" evidence="5">
    <location>
        <begin position="174"/>
        <end position="186"/>
    </location>
</feature>
<dbReference type="EMBL" id="CAUYUJ010000333">
    <property type="protein sequence ID" value="CAK0789957.1"/>
    <property type="molecule type" value="Genomic_DNA"/>
</dbReference>
<feature type="compositionally biased region" description="Polar residues" evidence="5">
    <location>
        <begin position="593"/>
        <end position="604"/>
    </location>
</feature>
<feature type="transmembrane region" description="Helical" evidence="6">
    <location>
        <begin position="366"/>
        <end position="388"/>
    </location>
</feature>
<feature type="compositionally biased region" description="Basic and acidic residues" evidence="5">
    <location>
        <begin position="139"/>
        <end position="157"/>
    </location>
</feature>
<comment type="subcellular location">
    <subcellularLocation>
        <location evidence="1">Membrane</location>
        <topology evidence="1">Multi-pass membrane protein</topology>
    </subcellularLocation>
</comment>
<feature type="non-terminal residue" evidence="7">
    <location>
        <position position="604"/>
    </location>
</feature>
<proteinExistence type="predicted"/>
<keyword evidence="3 6" id="KW-1133">Transmembrane helix</keyword>
<keyword evidence="2 6" id="KW-0812">Transmembrane</keyword>
<keyword evidence="4 6" id="KW-0472">Membrane</keyword>
<keyword evidence="8" id="KW-1185">Reference proteome</keyword>
<evidence type="ECO:0000256" key="5">
    <source>
        <dbReference type="SAM" id="MobiDB-lite"/>
    </source>
</evidence>
<feature type="transmembrane region" description="Helical" evidence="6">
    <location>
        <begin position="21"/>
        <end position="43"/>
    </location>
</feature>
<evidence type="ECO:0000256" key="2">
    <source>
        <dbReference type="ARBA" id="ARBA00022692"/>
    </source>
</evidence>
<feature type="transmembrane region" description="Helical" evidence="6">
    <location>
        <begin position="305"/>
        <end position="327"/>
    </location>
</feature>
<accession>A0ABN9PET8</accession>
<evidence type="ECO:0000313" key="7">
    <source>
        <dbReference type="EMBL" id="CAK0789957.1"/>
    </source>
</evidence>
<evidence type="ECO:0000256" key="6">
    <source>
        <dbReference type="SAM" id="Phobius"/>
    </source>
</evidence>
<feature type="compositionally biased region" description="Low complexity" evidence="5">
    <location>
        <begin position="123"/>
        <end position="136"/>
    </location>
</feature>
<feature type="transmembrane region" description="Helical" evidence="6">
    <location>
        <begin position="63"/>
        <end position="84"/>
    </location>
</feature>
<evidence type="ECO:0000313" key="8">
    <source>
        <dbReference type="Proteomes" id="UP001189429"/>
    </source>
</evidence>
<evidence type="ECO:0000256" key="4">
    <source>
        <dbReference type="ARBA" id="ARBA00023136"/>
    </source>
</evidence>
<reference evidence="7" key="1">
    <citation type="submission" date="2023-10" db="EMBL/GenBank/DDBJ databases">
        <authorList>
            <person name="Chen Y."/>
            <person name="Shah S."/>
            <person name="Dougan E. K."/>
            <person name="Thang M."/>
            <person name="Chan C."/>
        </authorList>
    </citation>
    <scope>NUCLEOTIDE SEQUENCE [LARGE SCALE GENOMIC DNA]</scope>
</reference>
<evidence type="ECO:0008006" key="9">
    <source>
        <dbReference type="Google" id="ProtNLM"/>
    </source>
</evidence>
<evidence type="ECO:0000256" key="1">
    <source>
        <dbReference type="ARBA" id="ARBA00004141"/>
    </source>
</evidence>
<feature type="compositionally biased region" description="Low complexity" evidence="5">
    <location>
        <begin position="579"/>
        <end position="589"/>
    </location>
</feature>
<dbReference type="PANTHER" id="PTHR14255:SF3">
    <property type="entry name" value="SULFITE EXPORTER TAUE_SAFE FAMILY PROTEIN 5-RELATED"/>
    <property type="match status" value="1"/>
</dbReference>
<feature type="region of interest" description="Disordered" evidence="5">
    <location>
        <begin position="115"/>
        <end position="186"/>
    </location>
</feature>
<comment type="caution">
    <text evidence="7">The sequence shown here is derived from an EMBL/GenBank/DDBJ whole genome shotgun (WGS) entry which is preliminary data.</text>
</comment>
<feature type="transmembrane region" description="Helical" evidence="6">
    <location>
        <begin position="203"/>
        <end position="220"/>
    </location>
</feature>
<evidence type="ECO:0000256" key="3">
    <source>
        <dbReference type="ARBA" id="ARBA00022989"/>
    </source>
</evidence>
<feature type="region of interest" description="Disordered" evidence="5">
    <location>
        <begin position="550"/>
        <end position="604"/>
    </location>
</feature>
<protein>
    <recommendedName>
        <fullName evidence="9">Membrane transporter protein</fullName>
    </recommendedName>
</protein>
<dbReference type="Proteomes" id="UP001189429">
    <property type="component" value="Unassembled WGS sequence"/>
</dbReference>
<feature type="transmembrane region" description="Helical" evidence="6">
    <location>
        <begin position="334"/>
        <end position="354"/>
    </location>
</feature>
<feature type="transmembrane region" description="Helical" evidence="6">
    <location>
        <begin position="273"/>
        <end position="299"/>
    </location>
</feature>
<gene>
    <name evidence="7" type="ORF">PCOR1329_LOCUS1358</name>
</gene>
<dbReference type="Pfam" id="PF01925">
    <property type="entry name" value="TauE"/>
    <property type="match status" value="1"/>
</dbReference>
<name>A0ABN9PET8_9DINO</name>
<dbReference type="InterPro" id="IPR002781">
    <property type="entry name" value="TM_pro_TauE-like"/>
</dbReference>
<sequence length="604" mass="64271">MPSAPSPRGGARCFRCGTDRPVIDCCVFAMSFCIAGISLAAGVGGGGLFVPLLMAALSFDTRFATAMSQSMLGGGAAAAFLYNIRHTHPRDPTRPLVDFELACLMAPALMSGAQIGSHRAQHGPASAAGGAALPGAGRRGPEGREECQEKVAQKAKQEAQAVPDPPNGAKAALAEEDSLGSSEEDTSTFDRADGYISEAQRNFLGVWLFAVVINLAKGILVDICTWPWWLLVLCATGCLGAFALHYARRLGGREPAGRGSLDFRELSTTIVRWSFLAGLLAAVCGIGGGMVMGPILVGLNVPPPISAATTATTLLVLSTSIEVVYIVRGGAPWGYSAFLFVATACGAMTGKVLIGRWVRRTGRDDIIVWCLAGITIVSMLLMGGLGLLKLIRDPVGAVQFNNMCSTDGIALESLADWHRIHDHGAPRRDEPPLRLLPYPSGHARRAPRLDCAHKQVERTSAHARGLDGKACGDEGWLQVEKLDDWFGKYGRPIAINSDVQRYASLVLRRPPNVDSMLQKKGGIPPLPQWAPYPETWRRTCASRGCMIPSRFDDSTPRSPASLSGPVLSQARPRRRSRGRTTPSGTSARGQGPKSASSTRRSASV</sequence>
<organism evidence="7 8">
    <name type="scientific">Prorocentrum cordatum</name>
    <dbReference type="NCBI Taxonomy" id="2364126"/>
    <lineage>
        <taxon>Eukaryota</taxon>
        <taxon>Sar</taxon>
        <taxon>Alveolata</taxon>
        <taxon>Dinophyceae</taxon>
        <taxon>Prorocentrales</taxon>
        <taxon>Prorocentraceae</taxon>
        <taxon>Prorocentrum</taxon>
    </lineage>
</organism>
<feature type="transmembrane region" description="Helical" evidence="6">
    <location>
        <begin position="226"/>
        <end position="247"/>
    </location>
</feature>
<dbReference type="PANTHER" id="PTHR14255">
    <property type="entry name" value="CEREBLON"/>
    <property type="match status" value="1"/>
</dbReference>